<feature type="non-terminal residue" evidence="2">
    <location>
        <position position="1"/>
    </location>
</feature>
<comment type="caution">
    <text evidence="2">The sequence shown here is derived from an EMBL/GenBank/DDBJ whole genome shotgun (WGS) entry which is preliminary data.</text>
</comment>
<evidence type="ECO:0000256" key="1">
    <source>
        <dbReference type="SAM" id="MobiDB-lite"/>
    </source>
</evidence>
<accession>A0AAU9WA61</accession>
<organism evidence="2 3">
    <name type="scientific">Pocillopora meandrina</name>
    <dbReference type="NCBI Taxonomy" id="46732"/>
    <lineage>
        <taxon>Eukaryota</taxon>
        <taxon>Metazoa</taxon>
        <taxon>Cnidaria</taxon>
        <taxon>Anthozoa</taxon>
        <taxon>Hexacorallia</taxon>
        <taxon>Scleractinia</taxon>
        <taxon>Astrocoeniina</taxon>
        <taxon>Pocilloporidae</taxon>
        <taxon>Pocillopora</taxon>
    </lineage>
</organism>
<evidence type="ECO:0000313" key="2">
    <source>
        <dbReference type="EMBL" id="CAH3046768.1"/>
    </source>
</evidence>
<sequence length="116" mass="13155">KLSRRRSCLDNSTVLSDGDKKRAREILSSPDALHYMSSEESCEDEAVEPRNGPKPRKIKKLSWEKSKLRNIEAKLDEAYLAGLTECTCTSARVNRTEDESPRPHPTNGPRWAVRSD</sequence>
<reference evidence="2 3" key="1">
    <citation type="submission" date="2022-05" db="EMBL/GenBank/DDBJ databases">
        <authorList>
            <consortium name="Genoscope - CEA"/>
            <person name="William W."/>
        </authorList>
    </citation>
    <scope>NUCLEOTIDE SEQUENCE [LARGE SCALE GENOMIC DNA]</scope>
</reference>
<name>A0AAU9WA61_9CNID</name>
<keyword evidence="3" id="KW-1185">Reference proteome</keyword>
<dbReference type="AlphaFoldDB" id="A0AAU9WA61"/>
<proteinExistence type="predicted"/>
<gene>
    <name evidence="2" type="ORF">PMEA_00033461</name>
</gene>
<dbReference type="Proteomes" id="UP001159428">
    <property type="component" value="Unassembled WGS sequence"/>
</dbReference>
<protein>
    <submittedName>
        <fullName evidence="2">Uncharacterized protein</fullName>
    </submittedName>
</protein>
<feature type="region of interest" description="Disordered" evidence="1">
    <location>
        <begin position="37"/>
        <end position="57"/>
    </location>
</feature>
<dbReference type="EMBL" id="CALNXJ010000008">
    <property type="protein sequence ID" value="CAH3046768.1"/>
    <property type="molecule type" value="Genomic_DNA"/>
</dbReference>
<evidence type="ECO:0000313" key="3">
    <source>
        <dbReference type="Proteomes" id="UP001159428"/>
    </source>
</evidence>
<feature type="region of interest" description="Disordered" evidence="1">
    <location>
        <begin position="91"/>
        <end position="116"/>
    </location>
</feature>